<feature type="domain" description="DUF4440" evidence="1">
    <location>
        <begin position="6"/>
        <end position="89"/>
    </location>
</feature>
<accession>A0ABV6QTA6</accession>
<dbReference type="InterPro" id="IPR032710">
    <property type="entry name" value="NTF2-like_dom_sf"/>
</dbReference>
<dbReference type="Proteomes" id="UP001589890">
    <property type="component" value="Unassembled WGS sequence"/>
</dbReference>
<reference evidence="2 3" key="1">
    <citation type="submission" date="2024-09" db="EMBL/GenBank/DDBJ databases">
        <authorList>
            <person name="Sun Q."/>
            <person name="Mori K."/>
        </authorList>
    </citation>
    <scope>NUCLEOTIDE SEQUENCE [LARGE SCALE GENOMIC DNA]</scope>
    <source>
        <strain evidence="2 3">CGMCC 1.15906</strain>
    </source>
</reference>
<sequence>METFEALLRRWIQAESAGDVRALRKLLADDFRGDGPNGYVLDKPQWLDRHASGDLAIRYLDWKVVDLHADHHLAVAAGLQTQAAWYRGQSHSGVIPSALVAIRRYELWSLVNLQYARQRTPANLA</sequence>
<evidence type="ECO:0000313" key="3">
    <source>
        <dbReference type="Proteomes" id="UP001589890"/>
    </source>
</evidence>
<dbReference type="EMBL" id="JBHLTC010000036">
    <property type="protein sequence ID" value="MFC0627871.1"/>
    <property type="molecule type" value="Genomic_DNA"/>
</dbReference>
<dbReference type="Gene3D" id="3.10.450.50">
    <property type="match status" value="1"/>
</dbReference>
<gene>
    <name evidence="2" type="ORF">ACFFGN_27605</name>
</gene>
<keyword evidence="3" id="KW-1185">Reference proteome</keyword>
<evidence type="ECO:0000313" key="2">
    <source>
        <dbReference type="EMBL" id="MFC0627871.1"/>
    </source>
</evidence>
<evidence type="ECO:0000259" key="1">
    <source>
        <dbReference type="Pfam" id="PF14534"/>
    </source>
</evidence>
<dbReference type="Pfam" id="PF14534">
    <property type="entry name" value="DUF4440"/>
    <property type="match status" value="1"/>
</dbReference>
<name>A0ABV6QTA6_9ACTN</name>
<comment type="caution">
    <text evidence="2">The sequence shown here is derived from an EMBL/GenBank/DDBJ whole genome shotgun (WGS) entry which is preliminary data.</text>
</comment>
<proteinExistence type="predicted"/>
<dbReference type="InterPro" id="IPR027843">
    <property type="entry name" value="DUF4440"/>
</dbReference>
<protein>
    <submittedName>
        <fullName evidence="2">Nuclear transport factor 2 family protein</fullName>
    </submittedName>
</protein>
<dbReference type="RefSeq" id="WP_380053109.1">
    <property type="nucleotide sequence ID" value="NZ_JBHLTC010000036.1"/>
</dbReference>
<organism evidence="2 3">
    <name type="scientific">Kribbella deserti</name>
    <dbReference type="NCBI Taxonomy" id="1926257"/>
    <lineage>
        <taxon>Bacteria</taxon>
        <taxon>Bacillati</taxon>
        <taxon>Actinomycetota</taxon>
        <taxon>Actinomycetes</taxon>
        <taxon>Propionibacteriales</taxon>
        <taxon>Kribbellaceae</taxon>
        <taxon>Kribbella</taxon>
    </lineage>
</organism>
<dbReference type="SUPFAM" id="SSF54427">
    <property type="entry name" value="NTF2-like"/>
    <property type="match status" value="1"/>
</dbReference>